<comment type="caution">
    <text evidence="10">The sequence shown here is derived from an EMBL/GenBank/DDBJ whole genome shotgun (WGS) entry which is preliminary data.</text>
</comment>
<dbReference type="GO" id="GO:0006744">
    <property type="term" value="P:ubiquinone biosynthetic process"/>
    <property type="evidence" value="ECO:0007669"/>
    <property type="project" value="UniProtKB-UniPathway"/>
</dbReference>
<comment type="pathway">
    <text evidence="2">Cofactor biosynthesis; ubiquinone biosynthesis.</text>
</comment>
<feature type="domain" description="FAD-binding" evidence="9">
    <location>
        <begin position="9"/>
        <end position="342"/>
    </location>
</feature>
<dbReference type="AlphaFoldDB" id="A0A2T5MKX8"/>
<dbReference type="UniPathway" id="UPA00232"/>
<sequence length="398" mass="42753">MQPEVVDQYDVVIVGGGLVGASLVVALAPLNLRVALIEASTPPQTGPSWDERCIAINDGSHRIFESLGVWPALLSEASPITSTHISERGRFGVARFAAVDVGLPALGYNIPFRHIGQTLWQAAQKTAARLICPARLQAMEQSADAVQLLLDSGEKISTRLVVAADGAQSAVRKLLGITAQTQDYKQSAIVTAIRVTRPHGGVAYERFTPGGPIAVLPKPDNACSLVWTVPSDHVEAMLAWSDAEFLKQAYETFGERLGNFKEIGRRNAYPLTQVMSAQLTAPRVIFAGNAAQSLHPVAAQGFNLGLRDVATVADVLATAADPGSAETLAEYERRRSDDRERVSGFTDRLVRTFSNRVPGLRGLRHLGLLALDLTPPLKDAVMRQNLGLGGLPSKFARE</sequence>
<accession>A0A2T5MKX8</accession>
<evidence type="ECO:0000256" key="3">
    <source>
        <dbReference type="ARBA" id="ARBA00005349"/>
    </source>
</evidence>
<keyword evidence="8" id="KW-0472">Membrane</keyword>
<evidence type="ECO:0000256" key="5">
    <source>
        <dbReference type="ARBA" id="ARBA00022827"/>
    </source>
</evidence>
<dbReference type="NCBIfam" id="TIGR01988">
    <property type="entry name" value="Ubi-OHases"/>
    <property type="match status" value="1"/>
</dbReference>
<keyword evidence="4" id="KW-0285">Flavoprotein</keyword>
<evidence type="ECO:0000259" key="9">
    <source>
        <dbReference type="Pfam" id="PF01494"/>
    </source>
</evidence>
<dbReference type="InterPro" id="IPR010971">
    <property type="entry name" value="UbiH/COQ6"/>
</dbReference>
<evidence type="ECO:0000313" key="10">
    <source>
        <dbReference type="EMBL" id="PTU33225.1"/>
    </source>
</evidence>
<dbReference type="InterPro" id="IPR011295">
    <property type="entry name" value="UbiH"/>
</dbReference>
<dbReference type="Proteomes" id="UP000244248">
    <property type="component" value="Unassembled WGS sequence"/>
</dbReference>
<dbReference type="Pfam" id="PF01494">
    <property type="entry name" value="FAD_binding_3"/>
    <property type="match status" value="1"/>
</dbReference>
<dbReference type="InterPro" id="IPR051205">
    <property type="entry name" value="UbiH/COQ6_monooxygenase"/>
</dbReference>
<keyword evidence="11" id="KW-1185">Reference proteome</keyword>
<dbReference type="SUPFAM" id="SSF51905">
    <property type="entry name" value="FAD/NAD(P)-binding domain"/>
    <property type="match status" value="1"/>
</dbReference>
<dbReference type="InterPro" id="IPR036188">
    <property type="entry name" value="FAD/NAD-bd_sf"/>
</dbReference>
<dbReference type="Gene3D" id="3.50.50.60">
    <property type="entry name" value="FAD/NAD(P)-binding domain"/>
    <property type="match status" value="2"/>
</dbReference>
<dbReference type="GO" id="GO:0008681">
    <property type="term" value="F:2-octaprenyl-6-methoxyphenol hydroxylase activity"/>
    <property type="evidence" value="ECO:0007669"/>
    <property type="project" value="InterPro"/>
</dbReference>
<organism evidence="10 11">
    <name type="scientific">Stenotrophobium rhamnosiphilum</name>
    <dbReference type="NCBI Taxonomy" id="2029166"/>
    <lineage>
        <taxon>Bacteria</taxon>
        <taxon>Pseudomonadati</taxon>
        <taxon>Pseudomonadota</taxon>
        <taxon>Gammaproteobacteria</taxon>
        <taxon>Nevskiales</taxon>
        <taxon>Nevskiaceae</taxon>
        <taxon>Stenotrophobium</taxon>
    </lineage>
</organism>
<keyword evidence="6" id="KW-0560">Oxidoreductase</keyword>
<evidence type="ECO:0000256" key="7">
    <source>
        <dbReference type="ARBA" id="ARBA00023033"/>
    </source>
</evidence>
<dbReference type="OrthoDB" id="9769565at2"/>
<reference evidence="10 11" key="1">
    <citation type="submission" date="2018-04" db="EMBL/GenBank/DDBJ databases">
        <title>Novel species isolated from glacier.</title>
        <authorList>
            <person name="Liu Q."/>
            <person name="Xin Y.-H."/>
        </authorList>
    </citation>
    <scope>NUCLEOTIDE SEQUENCE [LARGE SCALE GENOMIC DNA]</scope>
    <source>
        <strain evidence="10 11">GT1R17</strain>
    </source>
</reference>
<name>A0A2T5MKX8_9GAMM</name>
<dbReference type="GO" id="GO:0071949">
    <property type="term" value="F:FAD binding"/>
    <property type="evidence" value="ECO:0007669"/>
    <property type="project" value="InterPro"/>
</dbReference>
<evidence type="ECO:0000256" key="1">
    <source>
        <dbReference type="ARBA" id="ARBA00001974"/>
    </source>
</evidence>
<evidence type="ECO:0000256" key="2">
    <source>
        <dbReference type="ARBA" id="ARBA00004749"/>
    </source>
</evidence>
<dbReference type="NCBIfam" id="NF004356">
    <property type="entry name" value="PRK05732.1"/>
    <property type="match status" value="1"/>
</dbReference>
<dbReference type="RefSeq" id="WP_107938932.1">
    <property type="nucleotide sequence ID" value="NZ_QANS01000001.1"/>
</dbReference>
<evidence type="ECO:0000256" key="6">
    <source>
        <dbReference type="ARBA" id="ARBA00023002"/>
    </source>
</evidence>
<protein>
    <submittedName>
        <fullName evidence="10">2-octaprenyl-6-methoxyphenyl hydroxylase</fullName>
    </submittedName>
</protein>
<keyword evidence="7" id="KW-0503">Monooxygenase</keyword>
<keyword evidence="5" id="KW-0274">FAD</keyword>
<dbReference type="PRINTS" id="PR00420">
    <property type="entry name" value="RNGMNOXGNASE"/>
</dbReference>
<comment type="cofactor">
    <cofactor evidence="1">
        <name>FAD</name>
        <dbReference type="ChEBI" id="CHEBI:57692"/>
    </cofactor>
</comment>
<dbReference type="EMBL" id="QANS01000001">
    <property type="protein sequence ID" value="PTU33225.1"/>
    <property type="molecule type" value="Genomic_DNA"/>
</dbReference>
<proteinExistence type="inferred from homology"/>
<dbReference type="InterPro" id="IPR002938">
    <property type="entry name" value="FAD-bd"/>
</dbReference>
<evidence type="ECO:0000313" key="11">
    <source>
        <dbReference type="Proteomes" id="UP000244248"/>
    </source>
</evidence>
<comment type="similarity">
    <text evidence="3">Belongs to the UbiH/COQ6 family.</text>
</comment>
<keyword evidence="8" id="KW-1133">Transmembrane helix</keyword>
<keyword evidence="8" id="KW-0812">Transmembrane</keyword>
<dbReference type="PANTHER" id="PTHR43876:SF8">
    <property type="entry name" value="2-OCTAPRENYL-6-METHOXYPHENOL HYDROXYLASE"/>
    <property type="match status" value="1"/>
</dbReference>
<evidence type="ECO:0000256" key="4">
    <source>
        <dbReference type="ARBA" id="ARBA00022630"/>
    </source>
</evidence>
<feature type="transmembrane region" description="Helical" evidence="8">
    <location>
        <begin position="12"/>
        <end position="32"/>
    </location>
</feature>
<gene>
    <name evidence="10" type="ORF">CJD38_03740</name>
</gene>
<dbReference type="PANTHER" id="PTHR43876">
    <property type="entry name" value="UBIQUINONE BIOSYNTHESIS MONOOXYGENASE COQ6, MITOCHONDRIAL"/>
    <property type="match status" value="1"/>
</dbReference>
<dbReference type="NCBIfam" id="TIGR01984">
    <property type="entry name" value="UbiH"/>
    <property type="match status" value="1"/>
</dbReference>
<evidence type="ECO:0000256" key="8">
    <source>
        <dbReference type="SAM" id="Phobius"/>
    </source>
</evidence>